<dbReference type="InterPro" id="IPR015943">
    <property type="entry name" value="WD40/YVTN_repeat-like_dom_sf"/>
</dbReference>
<evidence type="ECO:0000259" key="5">
    <source>
        <dbReference type="SMART" id="SM00355"/>
    </source>
</evidence>
<evidence type="ECO:0000313" key="7">
    <source>
        <dbReference type="Proteomes" id="UP001152799"/>
    </source>
</evidence>
<dbReference type="GO" id="GO:0006383">
    <property type="term" value="P:transcription by RNA polymerase III"/>
    <property type="evidence" value="ECO:0007669"/>
    <property type="project" value="TreeGrafter"/>
</dbReference>
<dbReference type="OrthoDB" id="4703at2759"/>
<dbReference type="InterPro" id="IPR001680">
    <property type="entry name" value="WD40_rpt"/>
</dbReference>
<keyword evidence="2" id="KW-0804">Transcription</keyword>
<feature type="domain" description="C2H2-type" evidence="5">
    <location>
        <begin position="374"/>
        <end position="394"/>
    </location>
</feature>
<dbReference type="SMART" id="SM00384">
    <property type="entry name" value="AT_hook"/>
    <property type="match status" value="2"/>
</dbReference>
<sequence length="1276" mass="145536">MDNMNVTTKCMTLSPGELAKLGVELDSLAPTANAHPKNDNVAHAIETPATTSQDQKTYGIYSKVEMERESNSLIMNNSSNDENDDIPIKVLTQTSLNDFITNTDSQKKLVSDKMAIQKRKPGRPKLNGTKQDNSNGRKRQINKHIASSDSDSDIPLSKILKNSDGKIETCSTSEKTNITIDSNSIKQPDSLVNESVSDAPKKKRGRPKKSDVPVVVPVESKEEIIFTKSKKGRQRKEIDYSLLEDCEPKSTNSSPTVTKPSKKVSKYKYSGNTTLALKQIFSSFEGKNADDVSIDESNSRKRGRRVIKDDFSDEEGTVTCAVCSETVTNQDWADHKRKVHYNLAWKKGETAINVSDNSAIMNVYEQLRKEQGFLKCKKCKKKCAKSKEFMLHLEKCNEIVKANGMVICAVCKKELSKNEWTYHKYKEHNNLAWREGDQELNLNDQDIVMRILTQLYKSKKPLHCEKCKVQKKSVVGYLSHKTVCQKSQEEMESVKVACKLCGQKVLPVSMDYHLKAHNKPEWPKQISASDYFSVDVGTGGKRKAATRALNVIKSIKGVNSSKYYTEQCDFEESWVLKRLRKKYTDIDQVFCIFNNNNCEFKSDSLENLIHHLNSCENKPEQYFVCKLCLVWTRDEVEIENHVKIDHNKVNVDNDGEFNDVGVEEENESDVDKFEDELLKEQHKLRQNRKQLLTGTSLVHKVKPIFLVYPMREQKSLFYPQAYPWMMNFCEKRYSNCYLFESFRSKEPHRVLDCDILDEYLPKLLESCDISVKELNVNDKLGDLEFRKLGLFEVSKSYKGESTIYCGGPIACLAWLPTPFQAEIYDQILAVSVINHPEKEYAVGETYSEPSVIQFWNCGQVHWQKDDDFNPYLLFGLALSTGPIWHMEWCPSGCLDLANNDKLTCRLGLLAVATSDSYAYIYSIDNIKEENDKGLIYKCEPSVKLQLENVKTSTNYYATKISWTKAKDHRYIAVGYSSGIVAIFDLLSSSTLWQKENQEGTRIILPYLTFQAHVSCVTSLSLCHYGEGNRWCFTTGLDKVTTFWDLSNMTKQMTNKKYGVSDGQFLTQWPVALCAEDETTFNDTVSAHSFIRPIREVLSSDFCCFTNSPSGIKSVSFSDWLNLILHGSNAGEVMGQFSHRMFFNIDKKQFKSNYVKCIFSIAKLISKNNDTKPPLCSTFEEAREHYGIVFTDYNSDKLSNIPNTRTNNLTKVSLEKLNIHNYPLQAVTKVAANPNPQACTYWASGYQAGFIRIRHIEVLKKYFNPTIFVNYDFSKTI</sequence>
<dbReference type="InterPro" id="IPR017956">
    <property type="entry name" value="AT_hook_DNA-bd_motif"/>
</dbReference>
<dbReference type="GO" id="GO:0003677">
    <property type="term" value="F:DNA binding"/>
    <property type="evidence" value="ECO:0007669"/>
    <property type="project" value="InterPro"/>
</dbReference>
<keyword evidence="7" id="KW-1185">Reference proteome</keyword>
<dbReference type="PANTHER" id="PTHR15052:SF2">
    <property type="entry name" value="GENERAL TRANSCRIPTION FACTOR 3C POLYPEPTIDE 2"/>
    <property type="match status" value="1"/>
</dbReference>
<evidence type="ECO:0000313" key="6">
    <source>
        <dbReference type="EMBL" id="CAG9767922.1"/>
    </source>
</evidence>
<dbReference type="SUPFAM" id="SSF50978">
    <property type="entry name" value="WD40 repeat-like"/>
    <property type="match status" value="1"/>
</dbReference>
<feature type="domain" description="C2H2-type" evidence="5">
    <location>
        <begin position="318"/>
        <end position="340"/>
    </location>
</feature>
<proteinExistence type="predicted"/>
<dbReference type="Gene3D" id="2.130.10.10">
    <property type="entry name" value="YVTN repeat-like/Quinoprotein amine dehydrogenase"/>
    <property type="match status" value="1"/>
</dbReference>
<name>A0A9N9MS34_9CUCU</name>
<evidence type="ECO:0000256" key="3">
    <source>
        <dbReference type="ARBA" id="ARBA00023242"/>
    </source>
</evidence>
<dbReference type="InterPro" id="IPR036322">
    <property type="entry name" value="WD40_repeat_dom_sf"/>
</dbReference>
<protein>
    <recommendedName>
        <fullName evidence="5">C2H2-type domain-containing protein</fullName>
    </recommendedName>
</protein>
<evidence type="ECO:0000256" key="4">
    <source>
        <dbReference type="SAM" id="MobiDB-lite"/>
    </source>
</evidence>
<dbReference type="GO" id="GO:0005634">
    <property type="term" value="C:nucleus"/>
    <property type="evidence" value="ECO:0007669"/>
    <property type="project" value="UniProtKB-SubCell"/>
</dbReference>
<dbReference type="PANTHER" id="PTHR15052">
    <property type="entry name" value="RNA POLYMERASE III TRANSCRIPTION INITIATION FACTOR COMPLEX SUBUNIT"/>
    <property type="match status" value="1"/>
</dbReference>
<reference evidence="6" key="1">
    <citation type="submission" date="2022-01" db="EMBL/GenBank/DDBJ databases">
        <authorList>
            <person name="King R."/>
        </authorList>
    </citation>
    <scope>NUCLEOTIDE SEQUENCE</scope>
</reference>
<feature type="region of interest" description="Disordered" evidence="4">
    <location>
        <begin position="111"/>
        <end position="157"/>
    </location>
</feature>
<feature type="domain" description="C2H2-type" evidence="5">
    <location>
        <begin position="623"/>
        <end position="646"/>
    </location>
</feature>
<evidence type="ECO:0000256" key="1">
    <source>
        <dbReference type="ARBA" id="ARBA00004123"/>
    </source>
</evidence>
<feature type="compositionally biased region" description="Polar residues" evidence="4">
    <location>
        <begin position="178"/>
        <end position="196"/>
    </location>
</feature>
<dbReference type="SMART" id="SM00355">
    <property type="entry name" value="ZnF_C2H2"/>
    <property type="match status" value="5"/>
</dbReference>
<organism evidence="6 7">
    <name type="scientific">Ceutorhynchus assimilis</name>
    <name type="common">cabbage seed weevil</name>
    <dbReference type="NCBI Taxonomy" id="467358"/>
    <lineage>
        <taxon>Eukaryota</taxon>
        <taxon>Metazoa</taxon>
        <taxon>Ecdysozoa</taxon>
        <taxon>Arthropoda</taxon>
        <taxon>Hexapoda</taxon>
        <taxon>Insecta</taxon>
        <taxon>Pterygota</taxon>
        <taxon>Neoptera</taxon>
        <taxon>Endopterygota</taxon>
        <taxon>Coleoptera</taxon>
        <taxon>Polyphaga</taxon>
        <taxon>Cucujiformia</taxon>
        <taxon>Curculionidae</taxon>
        <taxon>Ceutorhynchinae</taxon>
        <taxon>Ceutorhynchus</taxon>
    </lineage>
</organism>
<feature type="region of interest" description="Disordered" evidence="4">
    <location>
        <begin position="178"/>
        <end position="213"/>
    </location>
</feature>
<gene>
    <name evidence="6" type="ORF">CEUTPL_LOCUS8476</name>
</gene>
<comment type="subcellular location">
    <subcellularLocation>
        <location evidence="1">Nucleus</location>
    </subcellularLocation>
</comment>
<dbReference type="Proteomes" id="UP001152799">
    <property type="component" value="Chromosome 4"/>
</dbReference>
<dbReference type="InterPro" id="IPR052416">
    <property type="entry name" value="GTF3C_component"/>
</dbReference>
<dbReference type="GO" id="GO:0000127">
    <property type="term" value="C:transcription factor TFIIIC complex"/>
    <property type="evidence" value="ECO:0007669"/>
    <property type="project" value="TreeGrafter"/>
</dbReference>
<accession>A0A9N9MS34</accession>
<keyword evidence="3" id="KW-0539">Nucleus</keyword>
<dbReference type="SMART" id="SM00320">
    <property type="entry name" value="WD40"/>
    <property type="match status" value="4"/>
</dbReference>
<feature type="domain" description="C2H2-type" evidence="5">
    <location>
        <begin position="496"/>
        <end position="517"/>
    </location>
</feature>
<dbReference type="EMBL" id="OU892280">
    <property type="protein sequence ID" value="CAG9767922.1"/>
    <property type="molecule type" value="Genomic_DNA"/>
</dbReference>
<feature type="domain" description="C2H2-type" evidence="5">
    <location>
        <begin position="406"/>
        <end position="428"/>
    </location>
</feature>
<evidence type="ECO:0000256" key="2">
    <source>
        <dbReference type="ARBA" id="ARBA00023163"/>
    </source>
</evidence>
<dbReference type="InterPro" id="IPR013087">
    <property type="entry name" value="Znf_C2H2_type"/>
</dbReference>
<dbReference type="AlphaFoldDB" id="A0A9N9MS34"/>